<gene>
    <name evidence="1" type="ORF">FH779_01805</name>
</gene>
<reference evidence="1 2" key="1">
    <citation type="submission" date="2019-06" db="EMBL/GenBank/DDBJ databases">
        <title>Emergence of pandrug resistant Empedobacter falsenii in China.</title>
        <authorList>
            <person name="Dong N."/>
            <person name="Chen S."/>
            <person name="Zhang R."/>
        </authorList>
    </citation>
    <scope>NUCLEOTIDE SEQUENCE [LARGE SCALE GENOMIC DNA]</scope>
    <source>
        <strain evidence="1 2">1681-1</strain>
    </source>
</reference>
<name>A0A7H9DP11_9FLAO</name>
<dbReference type="KEGG" id="efal:FH779_01805"/>
<dbReference type="GeneID" id="78400162"/>
<keyword evidence="2" id="KW-1185">Reference proteome</keyword>
<organism evidence="1 2">
    <name type="scientific">Empedobacter falsenii</name>
    <dbReference type="NCBI Taxonomy" id="343874"/>
    <lineage>
        <taxon>Bacteria</taxon>
        <taxon>Pseudomonadati</taxon>
        <taxon>Bacteroidota</taxon>
        <taxon>Flavobacteriia</taxon>
        <taxon>Flavobacteriales</taxon>
        <taxon>Weeksellaceae</taxon>
        <taxon>Empedobacter</taxon>
    </lineage>
</organism>
<dbReference type="RefSeq" id="WP_180905850.1">
    <property type="nucleotide sequence ID" value="NZ_CP040908.1"/>
</dbReference>
<evidence type="ECO:0000313" key="1">
    <source>
        <dbReference type="EMBL" id="QLL56897.1"/>
    </source>
</evidence>
<sequence length="396" mass="46399">MKTIYRYLVNFICLFYSNNIRRKKRKEFLQIPSILRKDFKTKKNIKKIINSEVAEKSILIVEPNPYHFEIQPGYCKYFQDLGYEVDVIAQPNLREDFAYQYYPKVPKIYYLSLKYQKKALKLSKIKNYDFVFFATSVISSDNLRTSYVNWLGFEPQAKHGIFMVEHNVIPFVKDYGHEKYIEQNRSFTLAGQYNIPMLNPHYFGNIKPTTLSGNNIFVAIVNENQNIELLFNACKNLINQNITNFSVIIAGRSVVDEIPDNLQNYISRTGIINFTKLWEIYNNADFIIPMLNPEIDNQLRFKDGSVTGSWQIILGFSKPAIIHKDFSNFYRLNKNNALIFESNSELSVIMNKAININSYKYKSLQSNIKELSDIIYNESINNLKLSIDNIRNNYPK</sequence>
<accession>A0A7H9DP11</accession>
<dbReference type="AlphaFoldDB" id="A0A7H9DP11"/>
<protein>
    <recommendedName>
        <fullName evidence="3">Glycosyltransferase family 4 protein</fullName>
    </recommendedName>
</protein>
<dbReference type="EMBL" id="CP040908">
    <property type="protein sequence ID" value="QLL56897.1"/>
    <property type="molecule type" value="Genomic_DNA"/>
</dbReference>
<proteinExistence type="predicted"/>
<evidence type="ECO:0008006" key="3">
    <source>
        <dbReference type="Google" id="ProtNLM"/>
    </source>
</evidence>
<evidence type="ECO:0000313" key="2">
    <source>
        <dbReference type="Proteomes" id="UP000510643"/>
    </source>
</evidence>
<dbReference type="Proteomes" id="UP000510643">
    <property type="component" value="Chromosome"/>
</dbReference>